<dbReference type="PROSITE" id="PS51755">
    <property type="entry name" value="OMPR_PHOB"/>
    <property type="match status" value="1"/>
</dbReference>
<evidence type="ECO:0000256" key="2">
    <source>
        <dbReference type="ARBA" id="ARBA00023012"/>
    </source>
</evidence>
<dbReference type="Gene3D" id="6.10.250.690">
    <property type="match status" value="1"/>
</dbReference>
<protein>
    <submittedName>
        <fullName evidence="10">DNA-binding response regulator, OmpR family, contains REC and winged-helix (WHTH) domain</fullName>
    </submittedName>
</protein>
<keyword evidence="11" id="KW-1185">Reference proteome</keyword>
<dbReference type="GO" id="GO:0000156">
    <property type="term" value="F:phosphorelay response regulator activity"/>
    <property type="evidence" value="ECO:0007669"/>
    <property type="project" value="TreeGrafter"/>
</dbReference>
<feature type="DNA-binding region" description="OmpR/PhoB-type" evidence="7">
    <location>
        <begin position="125"/>
        <end position="219"/>
    </location>
</feature>
<dbReference type="GO" id="GO:0005829">
    <property type="term" value="C:cytosol"/>
    <property type="evidence" value="ECO:0007669"/>
    <property type="project" value="TreeGrafter"/>
</dbReference>
<organism evidence="10 11">
    <name type="scientific">Dendrosporobacter quercicolus</name>
    <dbReference type="NCBI Taxonomy" id="146817"/>
    <lineage>
        <taxon>Bacteria</taxon>
        <taxon>Bacillati</taxon>
        <taxon>Bacillota</taxon>
        <taxon>Negativicutes</taxon>
        <taxon>Selenomonadales</taxon>
        <taxon>Sporomusaceae</taxon>
        <taxon>Dendrosporobacter</taxon>
    </lineage>
</organism>
<dbReference type="SUPFAM" id="SSF46894">
    <property type="entry name" value="C-terminal effector domain of the bipartite response regulators"/>
    <property type="match status" value="1"/>
</dbReference>
<dbReference type="Gene3D" id="3.40.50.2300">
    <property type="match status" value="1"/>
</dbReference>
<keyword evidence="3" id="KW-0805">Transcription regulation</keyword>
<gene>
    <name evidence="10" type="ORF">SAMN04488502_10747</name>
</gene>
<dbReference type="InterPro" id="IPR011006">
    <property type="entry name" value="CheY-like_superfamily"/>
</dbReference>
<dbReference type="Pfam" id="PF00486">
    <property type="entry name" value="Trans_reg_C"/>
    <property type="match status" value="1"/>
</dbReference>
<proteinExistence type="predicted"/>
<accession>A0A1G9VVU9</accession>
<evidence type="ECO:0000256" key="6">
    <source>
        <dbReference type="PROSITE-ProRule" id="PRU00169"/>
    </source>
</evidence>
<dbReference type="PANTHER" id="PTHR48111:SF22">
    <property type="entry name" value="REGULATOR OF RPOS"/>
    <property type="match status" value="1"/>
</dbReference>
<evidence type="ECO:0000256" key="4">
    <source>
        <dbReference type="ARBA" id="ARBA00023125"/>
    </source>
</evidence>
<sequence>MKLLLVEDECKLSGALAHILKRSGYSVDIAEDGNTGLEMAATGFYDIIILDRMLPVRNGISLLKEFRSLGFNTPVLILTAKDSQNDLIEGLDAGADDYVVKPFSTDELLARLRALTRRKSKDFVGDTISAAGLTLNPLRGDVVKGNSVIHLSVKESLLLDLLMRNLGQVITKERILEKVWGYNSDTDIASVDLYIHYLRKKLGVKNIITVRGVGYYLHGANDVQ</sequence>
<dbReference type="SMART" id="SM00862">
    <property type="entry name" value="Trans_reg_C"/>
    <property type="match status" value="1"/>
</dbReference>
<dbReference type="OrthoDB" id="2373414at2"/>
<evidence type="ECO:0000256" key="5">
    <source>
        <dbReference type="ARBA" id="ARBA00023163"/>
    </source>
</evidence>
<keyword evidence="4 7" id="KW-0238">DNA-binding</keyword>
<keyword evidence="2" id="KW-0902">Two-component regulatory system</keyword>
<dbReference type="SUPFAM" id="SSF52172">
    <property type="entry name" value="CheY-like"/>
    <property type="match status" value="1"/>
</dbReference>
<evidence type="ECO:0000313" key="11">
    <source>
        <dbReference type="Proteomes" id="UP000214880"/>
    </source>
</evidence>
<feature type="domain" description="OmpR/PhoB-type" evidence="9">
    <location>
        <begin position="125"/>
        <end position="219"/>
    </location>
</feature>
<evidence type="ECO:0000259" key="8">
    <source>
        <dbReference type="PROSITE" id="PS50110"/>
    </source>
</evidence>
<evidence type="ECO:0000313" key="10">
    <source>
        <dbReference type="EMBL" id="SDM75965.1"/>
    </source>
</evidence>
<dbReference type="Proteomes" id="UP000214880">
    <property type="component" value="Unassembled WGS sequence"/>
</dbReference>
<keyword evidence="1 6" id="KW-0597">Phosphoprotein</keyword>
<feature type="modified residue" description="4-aspartylphosphate" evidence="6">
    <location>
        <position position="51"/>
    </location>
</feature>
<dbReference type="CDD" id="cd00383">
    <property type="entry name" value="trans_reg_C"/>
    <property type="match status" value="1"/>
</dbReference>
<evidence type="ECO:0000259" key="9">
    <source>
        <dbReference type="PROSITE" id="PS51755"/>
    </source>
</evidence>
<dbReference type="InterPro" id="IPR001789">
    <property type="entry name" value="Sig_transdc_resp-reg_receiver"/>
</dbReference>
<dbReference type="STRING" id="146817.SAMN04488502_10747"/>
<dbReference type="InterPro" id="IPR036388">
    <property type="entry name" value="WH-like_DNA-bd_sf"/>
</dbReference>
<dbReference type="SMART" id="SM00448">
    <property type="entry name" value="REC"/>
    <property type="match status" value="1"/>
</dbReference>
<dbReference type="Pfam" id="PF00072">
    <property type="entry name" value="Response_reg"/>
    <property type="match status" value="1"/>
</dbReference>
<evidence type="ECO:0000256" key="7">
    <source>
        <dbReference type="PROSITE-ProRule" id="PRU01091"/>
    </source>
</evidence>
<name>A0A1G9VVU9_9FIRM</name>
<dbReference type="EMBL" id="FNHB01000007">
    <property type="protein sequence ID" value="SDM75965.1"/>
    <property type="molecule type" value="Genomic_DNA"/>
</dbReference>
<dbReference type="Gene3D" id="1.10.10.10">
    <property type="entry name" value="Winged helix-like DNA-binding domain superfamily/Winged helix DNA-binding domain"/>
    <property type="match status" value="1"/>
</dbReference>
<dbReference type="InterPro" id="IPR039420">
    <property type="entry name" value="WalR-like"/>
</dbReference>
<evidence type="ECO:0000256" key="1">
    <source>
        <dbReference type="ARBA" id="ARBA00022553"/>
    </source>
</evidence>
<dbReference type="GO" id="GO:0000976">
    <property type="term" value="F:transcription cis-regulatory region binding"/>
    <property type="evidence" value="ECO:0007669"/>
    <property type="project" value="TreeGrafter"/>
</dbReference>
<keyword evidence="5" id="KW-0804">Transcription</keyword>
<dbReference type="GO" id="GO:0006355">
    <property type="term" value="P:regulation of DNA-templated transcription"/>
    <property type="evidence" value="ECO:0007669"/>
    <property type="project" value="InterPro"/>
</dbReference>
<dbReference type="GO" id="GO:0032993">
    <property type="term" value="C:protein-DNA complex"/>
    <property type="evidence" value="ECO:0007669"/>
    <property type="project" value="TreeGrafter"/>
</dbReference>
<dbReference type="PROSITE" id="PS50110">
    <property type="entry name" value="RESPONSE_REGULATORY"/>
    <property type="match status" value="1"/>
</dbReference>
<dbReference type="AlphaFoldDB" id="A0A1G9VVU9"/>
<dbReference type="InterPro" id="IPR016032">
    <property type="entry name" value="Sig_transdc_resp-reg_C-effctor"/>
</dbReference>
<dbReference type="RefSeq" id="WP_092074041.1">
    <property type="nucleotide sequence ID" value="NZ_FNHB01000007.1"/>
</dbReference>
<dbReference type="PANTHER" id="PTHR48111">
    <property type="entry name" value="REGULATOR OF RPOS"/>
    <property type="match status" value="1"/>
</dbReference>
<dbReference type="InterPro" id="IPR001867">
    <property type="entry name" value="OmpR/PhoB-type_DNA-bd"/>
</dbReference>
<evidence type="ECO:0000256" key="3">
    <source>
        <dbReference type="ARBA" id="ARBA00023015"/>
    </source>
</evidence>
<feature type="domain" description="Response regulatory" evidence="8">
    <location>
        <begin position="2"/>
        <end position="116"/>
    </location>
</feature>
<reference evidence="10 11" key="1">
    <citation type="submission" date="2016-10" db="EMBL/GenBank/DDBJ databases">
        <authorList>
            <person name="de Groot N.N."/>
        </authorList>
    </citation>
    <scope>NUCLEOTIDE SEQUENCE [LARGE SCALE GENOMIC DNA]</scope>
    <source>
        <strain evidence="10 11">DSM 1736</strain>
    </source>
</reference>